<comment type="similarity">
    <text evidence="1">Belongs to the glycosyltransferase GT106 family.</text>
</comment>
<sequence length="422" mass="47248">MGLDLRQVVAGVLTLTMFVMLGNMIKREHFDSLHEKLPGEDQDAQFESSRLIEQDGLVRLAKRSKGPWIRDGELLKPCWTKTALDEVEQSKGFVTFSLTNGPEYHVSQIADAVVVARYLGATLVVPDIRGSNPGDKWNFEDIYDAEKFVKSLDGVVKVAKELPSDISIRNLAVVKVPNRVTEDHIVENVEPVFKEKNHIRLATYFPTVNMRKTAQKSTIDTVACMAMFGTLELQSEVSEVVDSMIERLRTLSRKSDGKFIAVDLRVEILENKNCHGSGASGTKSCYNAQEIALFLRKVGFDKDTTIYVTQSRWDDSLDILKDIFPKTYTKESILPADKKSKFLDSENSELEKVIDFYMCSQSDIFVPAISGLFYANVAGKRIASGKDQIIVPADISGTSVRITNYISPYVAKKNHLAYSCFC</sequence>
<keyword evidence="3" id="KW-0808">Transferase</keyword>
<evidence type="ECO:0000256" key="3">
    <source>
        <dbReference type="ARBA" id="ARBA00022679"/>
    </source>
</evidence>
<keyword evidence="2" id="KW-0328">Glycosyltransferase</keyword>
<keyword evidence="4" id="KW-0294">Fucose metabolism</keyword>
<dbReference type="Pfam" id="PF10250">
    <property type="entry name" value="O-FucT"/>
    <property type="match status" value="1"/>
</dbReference>
<evidence type="ECO:0000313" key="7">
    <source>
        <dbReference type="EMBL" id="GKV26721.1"/>
    </source>
</evidence>
<proteinExistence type="inferred from homology"/>
<dbReference type="AlphaFoldDB" id="A0AAV5KPY0"/>
<keyword evidence="5" id="KW-0119">Carbohydrate metabolism</keyword>
<evidence type="ECO:0000256" key="4">
    <source>
        <dbReference type="ARBA" id="ARBA00023253"/>
    </source>
</evidence>
<evidence type="ECO:0000313" key="8">
    <source>
        <dbReference type="Proteomes" id="UP001054252"/>
    </source>
</evidence>
<evidence type="ECO:0000256" key="2">
    <source>
        <dbReference type="ARBA" id="ARBA00022676"/>
    </source>
</evidence>
<dbReference type="GO" id="GO:0006004">
    <property type="term" value="P:fucose metabolic process"/>
    <property type="evidence" value="ECO:0007669"/>
    <property type="project" value="UniProtKB-KW"/>
</dbReference>
<evidence type="ECO:0000256" key="6">
    <source>
        <dbReference type="ARBA" id="ARBA00030350"/>
    </source>
</evidence>
<organism evidence="7 8">
    <name type="scientific">Rubroshorea leprosula</name>
    <dbReference type="NCBI Taxonomy" id="152421"/>
    <lineage>
        <taxon>Eukaryota</taxon>
        <taxon>Viridiplantae</taxon>
        <taxon>Streptophyta</taxon>
        <taxon>Embryophyta</taxon>
        <taxon>Tracheophyta</taxon>
        <taxon>Spermatophyta</taxon>
        <taxon>Magnoliopsida</taxon>
        <taxon>eudicotyledons</taxon>
        <taxon>Gunneridae</taxon>
        <taxon>Pentapetalae</taxon>
        <taxon>rosids</taxon>
        <taxon>malvids</taxon>
        <taxon>Malvales</taxon>
        <taxon>Dipterocarpaceae</taxon>
        <taxon>Rubroshorea</taxon>
    </lineage>
</organism>
<dbReference type="PANTHER" id="PTHR31288:SF5">
    <property type="entry name" value="PROTEIN MANNAN SYNTHESIS-RELATED 1"/>
    <property type="match status" value="1"/>
</dbReference>
<dbReference type="InterPro" id="IPR019378">
    <property type="entry name" value="GDP-Fuc_O-FucTrfase"/>
</dbReference>
<dbReference type="InterPro" id="IPR024709">
    <property type="entry name" value="FucosylTrfase_pln"/>
</dbReference>
<reference evidence="7 8" key="1">
    <citation type="journal article" date="2021" name="Commun. Biol.">
        <title>The genome of Shorea leprosula (Dipterocarpaceae) highlights the ecological relevance of drought in aseasonal tropical rainforests.</title>
        <authorList>
            <person name="Ng K.K.S."/>
            <person name="Kobayashi M.J."/>
            <person name="Fawcett J.A."/>
            <person name="Hatakeyama M."/>
            <person name="Paape T."/>
            <person name="Ng C.H."/>
            <person name="Ang C.C."/>
            <person name="Tnah L.H."/>
            <person name="Lee C.T."/>
            <person name="Nishiyama T."/>
            <person name="Sese J."/>
            <person name="O'Brien M.J."/>
            <person name="Copetti D."/>
            <person name="Mohd Noor M.I."/>
            <person name="Ong R.C."/>
            <person name="Putra M."/>
            <person name="Sireger I.Z."/>
            <person name="Indrioko S."/>
            <person name="Kosugi Y."/>
            <person name="Izuno A."/>
            <person name="Isagi Y."/>
            <person name="Lee S.L."/>
            <person name="Shimizu K.K."/>
        </authorList>
    </citation>
    <scope>NUCLEOTIDE SEQUENCE [LARGE SCALE GENOMIC DNA]</scope>
    <source>
        <tissue evidence="7">Leaf</tissue>
    </source>
</reference>
<evidence type="ECO:0000256" key="5">
    <source>
        <dbReference type="ARBA" id="ARBA00023277"/>
    </source>
</evidence>
<accession>A0AAV5KPY0</accession>
<keyword evidence="8" id="KW-1185">Reference proteome</keyword>
<comment type="caution">
    <text evidence="7">The sequence shown here is derived from an EMBL/GenBank/DDBJ whole genome shotgun (WGS) entry which is preliminary data.</text>
</comment>
<name>A0AAV5KPY0_9ROSI</name>
<gene>
    <name evidence="7" type="ORF">SLEP1_g35969</name>
</gene>
<dbReference type="GO" id="GO:0016757">
    <property type="term" value="F:glycosyltransferase activity"/>
    <property type="evidence" value="ECO:0007669"/>
    <property type="project" value="UniProtKB-KW"/>
</dbReference>
<protein>
    <recommendedName>
        <fullName evidence="6">O-fucosyltransferase family protein</fullName>
    </recommendedName>
</protein>
<dbReference type="EMBL" id="BPVZ01000073">
    <property type="protein sequence ID" value="GKV26721.1"/>
    <property type="molecule type" value="Genomic_DNA"/>
</dbReference>
<evidence type="ECO:0000256" key="1">
    <source>
        <dbReference type="ARBA" id="ARBA00007737"/>
    </source>
</evidence>
<dbReference type="PIRSF" id="PIRSF009360">
    <property type="entry name" value="UCP009360"/>
    <property type="match status" value="1"/>
</dbReference>
<dbReference type="Proteomes" id="UP001054252">
    <property type="component" value="Unassembled WGS sequence"/>
</dbReference>
<dbReference type="PANTHER" id="PTHR31288">
    <property type="entry name" value="O-FUCOSYLTRANSFERASE FAMILY PROTEIN"/>
    <property type="match status" value="1"/>
</dbReference>
<dbReference type="Gene3D" id="3.40.50.11350">
    <property type="match status" value="1"/>
</dbReference>
<dbReference type="CDD" id="cd11299">
    <property type="entry name" value="O-FucT_plant"/>
    <property type="match status" value="1"/>
</dbReference>